<evidence type="ECO:0000259" key="2">
    <source>
        <dbReference type="Pfam" id="PF05050"/>
    </source>
</evidence>
<dbReference type="SUPFAM" id="SSF53335">
    <property type="entry name" value="S-adenosyl-L-methionine-dependent methyltransferases"/>
    <property type="match status" value="3"/>
</dbReference>
<dbReference type="Gene3D" id="3.40.50.150">
    <property type="entry name" value="Vaccinia Virus protein VP39"/>
    <property type="match status" value="3"/>
</dbReference>
<proteinExistence type="predicted"/>
<evidence type="ECO:0000313" key="4">
    <source>
        <dbReference type="Proteomes" id="UP000604046"/>
    </source>
</evidence>
<dbReference type="PANTHER" id="PTHR34203:SF15">
    <property type="entry name" value="SLL1173 PROTEIN"/>
    <property type="match status" value="1"/>
</dbReference>
<feature type="region of interest" description="Disordered" evidence="1">
    <location>
        <begin position="326"/>
        <end position="369"/>
    </location>
</feature>
<feature type="domain" description="Methyltransferase FkbM" evidence="2">
    <location>
        <begin position="153"/>
        <end position="228"/>
    </location>
</feature>
<dbReference type="Pfam" id="PF05050">
    <property type="entry name" value="Methyltransf_21"/>
    <property type="match status" value="3"/>
</dbReference>
<gene>
    <name evidence="3" type="ORF">SNAT2548_LOCUS31470</name>
</gene>
<name>A0A812UB17_9DINO</name>
<accession>A0A812UB17</accession>
<sequence length="1132" mass="127035">MGWVVNRTIRDVMLDQLCPEQVTKNMSEADREVLERERLRNATRGELGIFGEMQACFKGNTLMPGFLERDGAGQFVVDIGLGYDAKETRLAVKNGFVVLSFDLLPTNIRLFQQAVKDDSRYVFVELQKQGEQWVLPELQQPPAGSGFAYVFNAAIADEETTIRFPENAARSYTQSILDGKRNGAGIEVPVLPLRKFLPKWLGHIDYLKVDTQGYELKVLNGCFDMLQHTRYIAYEFSPWLMKRAHSGSPMELLQLLPTMGSLCYTASPPHEHLRAGIPWPIETWYKHLDEGKSTGPGIKHNVPPNDPYGPWVDIFCYWPFRDAPNSQTAAAPPPTSLPTPMTQAAPKAYPLASSQSQQPQSPPQLPQAGDTTWVINRTIQDVMLDQLCPEQVTKNMSEADREVLERERLRNATRGELGIFGEMQACFKGNTLMPGFLERDGAGQFVVDIGLGYDAKETRLAVKNGFVVLSFDLLPTNIRLFQQAVKDDSRYVFVELQKQGEQWVLPELQQPPAGSGFAYVFNAAIADEETTIRFPENAARSYTQSILDGKRNGAGIEVPVLPLRKFLPKWLGHIDYLKVDTQGYELKVLNGCFDMLQHTRYIAYEFSPWLMKRAHSGSPMELLQLLPTMGSLCYTASPPHEHLRAGIPWPIETWYKHLDEGKSTGPGIKHNVPPNDPYGPWVDIFCYWPFRDAPNSQTAAAPPPTSLPTPMTQAAPKAYPLASSQSQQPQSPPQLPQAGDTTWVINRTIQDVMLDQLCPEQVTKNMSEADREVLERERLRNATRGELGIFGEMQACFKGNTLMPGFLERDGAGQFVVDIGLGYDAKETRLAVKNGFVVLSFDLLPTNIRLFQQAVKDDSRYVFVELQKQGEQWVLPELQQPPAGSGFAYVFNAAIADEETTIRFPENAARSYTQSILDGKRNGAGIEVPVLPLRKFLPKWLGHIDYLKVDTQGYELKVLNGCLDMLQRTRYIAYEFSPWLMKRAHSGNPMELLQLLPTMGSLCYTASPPFEYLRAGIPWPIETWYKHLDEGKSTGPGIKHNVPPNDPYGPWVDIFCYWPFRDVSSFQIEPPTVSPFGSFAGTEVVGVVDSDSHGNVRVSAGIVPFPHEWRTHELTFLVGLIFGACCVKCLRA</sequence>
<reference evidence="3" key="1">
    <citation type="submission" date="2021-02" db="EMBL/GenBank/DDBJ databases">
        <authorList>
            <person name="Dougan E. K."/>
            <person name="Rhodes N."/>
            <person name="Thang M."/>
            <person name="Chan C."/>
        </authorList>
    </citation>
    <scope>NUCLEOTIDE SEQUENCE</scope>
</reference>
<feature type="compositionally biased region" description="Low complexity" evidence="1">
    <location>
        <begin position="720"/>
        <end position="729"/>
    </location>
</feature>
<dbReference type="Proteomes" id="UP000604046">
    <property type="component" value="Unassembled WGS sequence"/>
</dbReference>
<evidence type="ECO:0000313" key="3">
    <source>
        <dbReference type="EMBL" id="CAE7558875.1"/>
    </source>
</evidence>
<feature type="region of interest" description="Disordered" evidence="1">
    <location>
        <begin position="696"/>
        <end position="739"/>
    </location>
</feature>
<dbReference type="EMBL" id="CAJNDS010002661">
    <property type="protein sequence ID" value="CAE7558875.1"/>
    <property type="molecule type" value="Genomic_DNA"/>
</dbReference>
<feature type="domain" description="Methyltransferase FkbM" evidence="2">
    <location>
        <begin position="893"/>
        <end position="977"/>
    </location>
</feature>
<dbReference type="PANTHER" id="PTHR34203">
    <property type="entry name" value="METHYLTRANSFERASE, FKBM FAMILY PROTEIN"/>
    <property type="match status" value="1"/>
</dbReference>
<organism evidence="3 4">
    <name type="scientific">Symbiodinium natans</name>
    <dbReference type="NCBI Taxonomy" id="878477"/>
    <lineage>
        <taxon>Eukaryota</taxon>
        <taxon>Sar</taxon>
        <taxon>Alveolata</taxon>
        <taxon>Dinophyceae</taxon>
        <taxon>Suessiales</taxon>
        <taxon>Symbiodiniaceae</taxon>
        <taxon>Symbiodinium</taxon>
    </lineage>
</organism>
<dbReference type="OrthoDB" id="435268at2759"/>
<feature type="domain" description="Methyltransferase FkbM" evidence="2">
    <location>
        <begin position="523"/>
        <end position="598"/>
    </location>
</feature>
<feature type="compositionally biased region" description="Low complexity" evidence="1">
    <location>
        <begin position="350"/>
        <end position="359"/>
    </location>
</feature>
<keyword evidence="4" id="KW-1185">Reference proteome</keyword>
<protein>
    <recommendedName>
        <fullName evidence="2">Methyltransferase FkbM domain-containing protein</fullName>
    </recommendedName>
</protein>
<dbReference type="AlphaFoldDB" id="A0A812UB17"/>
<dbReference type="InterPro" id="IPR006342">
    <property type="entry name" value="FkbM_mtfrase"/>
</dbReference>
<dbReference type="InterPro" id="IPR052514">
    <property type="entry name" value="SAM-dependent_MTase"/>
</dbReference>
<evidence type="ECO:0000256" key="1">
    <source>
        <dbReference type="SAM" id="MobiDB-lite"/>
    </source>
</evidence>
<comment type="caution">
    <text evidence="3">The sequence shown here is derived from an EMBL/GenBank/DDBJ whole genome shotgun (WGS) entry which is preliminary data.</text>
</comment>
<dbReference type="InterPro" id="IPR029063">
    <property type="entry name" value="SAM-dependent_MTases_sf"/>
</dbReference>